<evidence type="ECO:0000256" key="1">
    <source>
        <dbReference type="SAM" id="SignalP"/>
    </source>
</evidence>
<dbReference type="EMBL" id="BSDI01000052">
    <property type="protein sequence ID" value="GLI01936.1"/>
    <property type="molecule type" value="Genomic_DNA"/>
</dbReference>
<feature type="domain" description="Septum formation-related" evidence="2">
    <location>
        <begin position="47"/>
        <end position="270"/>
    </location>
</feature>
<name>A0ABQ5R5A2_9ACTN</name>
<gene>
    <name evidence="3" type="ORF">Pa4123_72130</name>
</gene>
<keyword evidence="1" id="KW-0732">Signal</keyword>
<proteinExistence type="predicted"/>
<evidence type="ECO:0000313" key="3">
    <source>
        <dbReference type="EMBL" id="GLI01936.1"/>
    </source>
</evidence>
<evidence type="ECO:0000313" key="4">
    <source>
        <dbReference type="Proteomes" id="UP001144280"/>
    </source>
</evidence>
<protein>
    <recommendedName>
        <fullName evidence="2">Septum formation-related domain-containing protein</fullName>
    </recommendedName>
</protein>
<dbReference type="Proteomes" id="UP001144280">
    <property type="component" value="Unassembled WGS sequence"/>
</dbReference>
<reference evidence="3" key="1">
    <citation type="submission" date="2022-12" db="EMBL/GenBank/DDBJ databases">
        <title>New Phytohabitans aurantiacus sp. RD004123 nov., an actinomycete isolated from soil.</title>
        <authorList>
            <person name="Triningsih D.W."/>
            <person name="Harunari E."/>
            <person name="Igarashi Y."/>
        </authorList>
    </citation>
    <scope>NUCLEOTIDE SEQUENCE</scope>
    <source>
        <strain evidence="3">RD004123</strain>
    </source>
</reference>
<dbReference type="InterPro" id="IPR026004">
    <property type="entry name" value="Septum_form"/>
</dbReference>
<organism evidence="3 4">
    <name type="scientific">Phytohabitans aurantiacus</name>
    <dbReference type="NCBI Taxonomy" id="3016789"/>
    <lineage>
        <taxon>Bacteria</taxon>
        <taxon>Bacillati</taxon>
        <taxon>Actinomycetota</taxon>
        <taxon>Actinomycetes</taxon>
        <taxon>Micromonosporales</taxon>
        <taxon>Micromonosporaceae</taxon>
    </lineage>
</organism>
<dbReference type="Pfam" id="PF13845">
    <property type="entry name" value="Septum_form"/>
    <property type="match status" value="1"/>
</dbReference>
<comment type="caution">
    <text evidence="3">The sequence shown here is derived from an EMBL/GenBank/DDBJ whole genome shotgun (WGS) entry which is preliminary data.</text>
</comment>
<dbReference type="PROSITE" id="PS51257">
    <property type="entry name" value="PROKAR_LIPOPROTEIN"/>
    <property type="match status" value="1"/>
</dbReference>
<feature type="chain" id="PRO_5047322139" description="Septum formation-related domain-containing protein" evidence="1">
    <location>
        <begin position="24"/>
        <end position="293"/>
    </location>
</feature>
<evidence type="ECO:0000259" key="2">
    <source>
        <dbReference type="Pfam" id="PF13845"/>
    </source>
</evidence>
<feature type="signal peptide" evidence="1">
    <location>
        <begin position="1"/>
        <end position="23"/>
    </location>
</feature>
<accession>A0ABQ5R5A2</accession>
<sequence>MRRWAFVVVMVLFAAGCGGPAGTDGSLVDDWSAQAEPKVFVPAAQTCHPTNAADSTSSMTLYNPVVCDKSHASETFHVGQFGGANASGSKPPAADSPAARVAWGECDTKASEYVGAPWRSGRLYVTVLLPTDAAWAGGARWFRCDLTETSDLELRADVRRTASLRDAMKAGSPLAHGCYQPIMKGDDVDVMKPVDCGQAHRAEFVGVWAAPETPYADFEKNDERAHRGCLIAVASYAKVPFDGNMKYRAGTIFYYPTEYEWGWGDRGVKCFMWSDRDLKKSIKAAGPSGLPIR</sequence>
<keyword evidence="4" id="KW-1185">Reference proteome</keyword>